<keyword evidence="12 13" id="KW-0472">Membrane</keyword>
<keyword evidence="8 13" id="KW-0864">Zinc transport</keyword>
<comment type="subcellular location">
    <subcellularLocation>
        <location evidence="1 13">Cell membrane</location>
        <topology evidence="1 13">Multi-pass membrane protein</topology>
    </subcellularLocation>
</comment>
<keyword evidence="11 13" id="KW-0406">Ion transport</keyword>
<dbReference type="GO" id="GO:0005385">
    <property type="term" value="F:zinc ion transmembrane transporter activity"/>
    <property type="evidence" value="ECO:0007669"/>
    <property type="project" value="UniProtKB-UniRule"/>
</dbReference>
<feature type="transmembrane region" description="Helical" evidence="13">
    <location>
        <begin position="77"/>
        <end position="99"/>
    </location>
</feature>
<dbReference type="EMBL" id="CP049801">
    <property type="protein sequence ID" value="QIO07386.1"/>
    <property type="molecule type" value="Genomic_DNA"/>
</dbReference>
<comment type="caution">
    <text evidence="13">Lacks conserved residue(s) required for the propagation of feature annotation.</text>
</comment>
<dbReference type="GO" id="GO:0005886">
    <property type="term" value="C:plasma membrane"/>
    <property type="evidence" value="ECO:0007669"/>
    <property type="project" value="UniProtKB-SubCell"/>
</dbReference>
<feature type="binding site" description="M2 metal binding site" evidence="13">
    <location>
        <position position="195"/>
    </location>
    <ligand>
        <name>Fe(2+)</name>
        <dbReference type="ChEBI" id="CHEBI:29033"/>
    </ligand>
</feature>
<evidence type="ECO:0000256" key="11">
    <source>
        <dbReference type="ARBA" id="ARBA00023065"/>
    </source>
</evidence>
<evidence type="ECO:0000256" key="12">
    <source>
        <dbReference type="ARBA" id="ARBA00023136"/>
    </source>
</evidence>
<evidence type="ECO:0000256" key="3">
    <source>
        <dbReference type="ARBA" id="ARBA00022448"/>
    </source>
</evidence>
<reference evidence="14 15" key="1">
    <citation type="submission" date="2020-03" db="EMBL/GenBank/DDBJ databases">
        <authorList>
            <person name="Zhu W."/>
        </authorList>
    </citation>
    <scope>NUCLEOTIDE SEQUENCE [LARGE SCALE GENOMIC DNA]</scope>
    <source>
        <strain evidence="14 15">323-1</strain>
    </source>
</reference>
<keyword evidence="3 13" id="KW-0813">Transport</keyword>
<proteinExistence type="inferred from homology"/>
<dbReference type="Pfam" id="PF02535">
    <property type="entry name" value="Zip"/>
    <property type="match status" value="2"/>
</dbReference>
<evidence type="ECO:0000256" key="6">
    <source>
        <dbReference type="ARBA" id="ARBA00022723"/>
    </source>
</evidence>
<organism evidence="14 15">
    <name type="scientific">Acinetobacter shaoyimingii</name>
    <dbReference type="NCBI Taxonomy" id="2715164"/>
    <lineage>
        <taxon>Bacteria</taxon>
        <taxon>Pseudomonadati</taxon>
        <taxon>Pseudomonadota</taxon>
        <taxon>Gammaproteobacteria</taxon>
        <taxon>Moraxellales</taxon>
        <taxon>Moraxellaceae</taxon>
        <taxon>Acinetobacter</taxon>
    </lineage>
</organism>
<evidence type="ECO:0000256" key="7">
    <source>
        <dbReference type="ARBA" id="ARBA00022833"/>
    </source>
</evidence>
<evidence type="ECO:0000256" key="5">
    <source>
        <dbReference type="ARBA" id="ARBA00022692"/>
    </source>
</evidence>
<feature type="binding site" description="M1 metal binding site" evidence="13">
    <location>
        <position position="162"/>
    </location>
    <ligand>
        <name>Zn(2+)</name>
        <dbReference type="ChEBI" id="CHEBI:29105"/>
    </ligand>
</feature>
<gene>
    <name evidence="13 14" type="primary">zupT</name>
    <name evidence="14" type="ORF">G8E00_00225</name>
</gene>
<keyword evidence="15" id="KW-1185">Reference proteome</keyword>
<accession>A0A6G8RZK7</accession>
<keyword evidence="9 13" id="KW-1133">Transmembrane helix</keyword>
<evidence type="ECO:0000256" key="9">
    <source>
        <dbReference type="ARBA" id="ARBA00022989"/>
    </source>
</evidence>
<dbReference type="PANTHER" id="PTHR11040:SF205">
    <property type="entry name" value="ZINC TRANSPORTER ZUPT"/>
    <property type="match status" value="1"/>
</dbReference>
<keyword evidence="5 13" id="KW-0812">Transmembrane</keyword>
<dbReference type="Proteomes" id="UP000502297">
    <property type="component" value="Chromosome"/>
</dbReference>
<evidence type="ECO:0000256" key="8">
    <source>
        <dbReference type="ARBA" id="ARBA00022906"/>
    </source>
</evidence>
<evidence type="ECO:0000313" key="14">
    <source>
        <dbReference type="EMBL" id="QIO07386.1"/>
    </source>
</evidence>
<comment type="similarity">
    <text evidence="2 13">Belongs to the ZIP transporter (TC 2.A.5) family. ZupT subfamily.</text>
</comment>
<evidence type="ECO:0000313" key="15">
    <source>
        <dbReference type="Proteomes" id="UP000502297"/>
    </source>
</evidence>
<keyword evidence="6" id="KW-0479">Metal-binding</keyword>
<feature type="transmembrane region" description="Helical" evidence="13">
    <location>
        <begin position="247"/>
        <end position="267"/>
    </location>
</feature>
<evidence type="ECO:0000256" key="2">
    <source>
        <dbReference type="ARBA" id="ARBA00009703"/>
    </source>
</evidence>
<feature type="binding site" description="M2 metal binding site" evidence="13">
    <location>
        <position position="137"/>
    </location>
    <ligand>
        <name>Fe(2+)</name>
        <dbReference type="ChEBI" id="CHEBI:29033"/>
    </ligand>
</feature>
<protein>
    <recommendedName>
        <fullName evidence="13">Zinc transporter ZupT</fullName>
    </recommendedName>
</protein>
<keyword evidence="10" id="KW-0408">Iron</keyword>
<name>A0A6G8RZK7_9GAMM</name>
<evidence type="ECO:0000256" key="1">
    <source>
        <dbReference type="ARBA" id="ARBA00004651"/>
    </source>
</evidence>
<feature type="transmembrane region" description="Helical" evidence="13">
    <location>
        <begin position="12"/>
        <end position="33"/>
    </location>
</feature>
<dbReference type="PANTHER" id="PTHR11040">
    <property type="entry name" value="ZINC/IRON TRANSPORTER"/>
    <property type="match status" value="1"/>
</dbReference>
<dbReference type="NCBIfam" id="NF003243">
    <property type="entry name" value="PRK04201.1"/>
    <property type="match status" value="1"/>
</dbReference>
<feature type="transmembrane region" description="Helical" evidence="13">
    <location>
        <begin position="183"/>
        <end position="206"/>
    </location>
</feature>
<feature type="binding site" description="M2 metal binding site" evidence="13">
    <location>
        <position position="166"/>
    </location>
    <ligand>
        <name>Fe(2+)</name>
        <dbReference type="ChEBI" id="CHEBI:29033"/>
    </ligand>
</feature>
<dbReference type="RefSeq" id="WP_166226336.1">
    <property type="nucleotide sequence ID" value="NZ_CP049801.1"/>
</dbReference>
<evidence type="ECO:0000256" key="13">
    <source>
        <dbReference type="HAMAP-Rule" id="MF_00548"/>
    </source>
</evidence>
<dbReference type="KEGG" id="asha:G8E00_00225"/>
<keyword evidence="7 13" id="KW-0862">Zinc</keyword>
<feature type="binding site" description="M2 metal binding site" evidence="13">
    <location>
        <position position="134"/>
    </location>
    <ligand>
        <name>Fe(2+)</name>
        <dbReference type="ChEBI" id="CHEBI:29033"/>
    </ligand>
</feature>
<feature type="transmembrane region" description="Helical" evidence="13">
    <location>
        <begin position="40"/>
        <end position="57"/>
    </location>
</feature>
<dbReference type="GO" id="GO:0046872">
    <property type="term" value="F:metal ion binding"/>
    <property type="evidence" value="ECO:0007669"/>
    <property type="project" value="UniProtKB-KW"/>
</dbReference>
<feature type="binding site" description="M2 metal binding site" evidence="13">
    <location>
        <position position="163"/>
    </location>
    <ligand>
        <name>Fe(2+)</name>
        <dbReference type="ChEBI" id="CHEBI:29033"/>
    </ligand>
</feature>
<comment type="catalytic activity">
    <reaction evidence="13">
        <text>Zn(2+)(in) = Zn(2+)(out)</text>
        <dbReference type="Rhea" id="RHEA:29351"/>
        <dbReference type="ChEBI" id="CHEBI:29105"/>
    </reaction>
</comment>
<sequence length="269" mass="28702">MGNIFENHVVIAFAVTLLAGLATVIGGALVLFFKQPNARLLSFGLAFSAGAMVYVSLTEILNKSISSFAETFNEQHAFAYGTFSFLLGVIFVLLLDHFIPNPHERLEKNVASGLNHQQLLRTSLMTLFAITAHNLPEGLATFFATLSSPTLGAPLAVAIAIHNIPEGVAIALPVYMATQSKKFAILASLVSGLAEPFGAALGYFILQPYLSANLFGIVFGLIGGVMVYLALDELLPTAKRYAKGHETVYGLVSGMAILASSLVMFKFTV</sequence>
<dbReference type="HAMAP" id="MF_00548">
    <property type="entry name" value="ZupT"/>
    <property type="match status" value="1"/>
</dbReference>
<dbReference type="InterPro" id="IPR003689">
    <property type="entry name" value="ZIP"/>
</dbReference>
<evidence type="ECO:0000256" key="4">
    <source>
        <dbReference type="ARBA" id="ARBA00022475"/>
    </source>
</evidence>
<dbReference type="AlphaFoldDB" id="A0A6G8RZK7"/>
<feature type="transmembrane region" description="Helical" evidence="13">
    <location>
        <begin position="212"/>
        <end position="235"/>
    </location>
</feature>
<feature type="binding site" description="M1 metal binding site" evidence="13">
    <location>
        <position position="166"/>
    </location>
    <ligand>
        <name>Zn(2+)</name>
        <dbReference type="ChEBI" id="CHEBI:29105"/>
    </ligand>
</feature>
<feature type="binding site" description="M1 metal binding site" evidence="13">
    <location>
        <position position="137"/>
    </location>
    <ligand>
        <name>Zn(2+)</name>
        <dbReference type="ChEBI" id="CHEBI:29105"/>
    </ligand>
</feature>
<evidence type="ECO:0000256" key="10">
    <source>
        <dbReference type="ARBA" id="ARBA00023004"/>
    </source>
</evidence>
<comment type="function">
    <text evidence="13">Mediates zinc uptake. May also transport other divalent cations.</text>
</comment>
<dbReference type="InterPro" id="IPR023498">
    <property type="entry name" value="Zn_transptr_ZupT"/>
</dbReference>
<keyword evidence="4 13" id="KW-1003">Cell membrane</keyword>